<dbReference type="EC" id="1.2.98.1" evidence="8"/>
<keyword evidence="5 8" id="KW-0560">Oxidoreductase</keyword>
<evidence type="ECO:0000256" key="3">
    <source>
        <dbReference type="ARBA" id="ARBA00022723"/>
    </source>
</evidence>
<dbReference type="SUPFAM" id="SSF50129">
    <property type="entry name" value="GroES-like"/>
    <property type="match status" value="1"/>
</dbReference>
<dbReference type="PANTHER" id="PTHR42813">
    <property type="entry name" value="ZINC-TYPE ALCOHOL DEHYDROGENASE-LIKE"/>
    <property type="match status" value="1"/>
</dbReference>
<dbReference type="GO" id="GO:0008270">
    <property type="term" value="F:zinc ion binding"/>
    <property type="evidence" value="ECO:0007669"/>
    <property type="project" value="InterPro"/>
</dbReference>
<evidence type="ECO:0000256" key="2">
    <source>
        <dbReference type="ARBA" id="ARBA00008072"/>
    </source>
</evidence>
<keyword evidence="6" id="KW-0520">NAD</keyword>
<dbReference type="EMBL" id="KX599283">
    <property type="protein sequence ID" value="AQM51017.1"/>
    <property type="molecule type" value="Genomic_DNA"/>
</dbReference>
<proteinExistence type="inferred from homology"/>
<evidence type="ECO:0000256" key="1">
    <source>
        <dbReference type="ARBA" id="ARBA00001947"/>
    </source>
</evidence>
<dbReference type="InterPro" id="IPR011032">
    <property type="entry name" value="GroES-like_sf"/>
</dbReference>
<dbReference type="PROSITE" id="PS00059">
    <property type="entry name" value="ADH_ZINC"/>
    <property type="match status" value="1"/>
</dbReference>
<dbReference type="GO" id="GO:0047895">
    <property type="term" value="F:formaldehyde dismutase activity"/>
    <property type="evidence" value="ECO:0007669"/>
    <property type="project" value="UniProtKB-EC"/>
</dbReference>
<accession>A0A218KRN4</accession>
<reference evidence="8" key="1">
    <citation type="journal article" date="2017" name="J. Biotechnol.">
        <title>Development of a simplified purification method for a novel formaldehyde dismutase variant from Pseudomonas putida J3.</title>
        <authorList>
            <person name="Blaschke L."/>
            <person name="Wagner W."/>
            <person name="Werkmeister C."/>
            <person name="Wild M."/>
            <person name="Gihring A."/>
            <person name="Rupp S."/>
            <person name="Zibek S."/>
        </authorList>
    </citation>
    <scope>NUCLEOTIDE SEQUENCE</scope>
    <source>
        <strain evidence="8">J3</strain>
    </source>
</reference>
<dbReference type="InterPro" id="IPR036291">
    <property type="entry name" value="NAD(P)-bd_dom_sf"/>
</dbReference>
<keyword evidence="3" id="KW-0479">Metal-binding</keyword>
<feature type="domain" description="Alcohol dehydrogenase-like N-terminal" evidence="7">
    <location>
        <begin position="34"/>
        <end position="147"/>
    </location>
</feature>
<dbReference type="PANTHER" id="PTHR42813:SF3">
    <property type="entry name" value="GLUTATHIONE-INDEPENDENT FORMALDEHYDE DEHYDROGENASE"/>
    <property type="match status" value="1"/>
</dbReference>
<dbReference type="SUPFAM" id="SSF51735">
    <property type="entry name" value="NAD(P)-binding Rossmann-fold domains"/>
    <property type="match status" value="1"/>
</dbReference>
<dbReference type="CDD" id="cd08282">
    <property type="entry name" value="PFDH_like"/>
    <property type="match status" value="1"/>
</dbReference>
<evidence type="ECO:0000259" key="7">
    <source>
        <dbReference type="Pfam" id="PF08240"/>
    </source>
</evidence>
<organism evidence="8">
    <name type="scientific">Pseudomonas putida</name>
    <name type="common">Arthrobacter siderocapsulatus</name>
    <dbReference type="NCBI Taxonomy" id="303"/>
    <lineage>
        <taxon>Bacteria</taxon>
        <taxon>Pseudomonadati</taxon>
        <taxon>Pseudomonadota</taxon>
        <taxon>Gammaproteobacteria</taxon>
        <taxon>Pseudomonadales</taxon>
        <taxon>Pseudomonadaceae</taxon>
        <taxon>Pseudomonas</taxon>
    </lineage>
</organism>
<dbReference type="Gene3D" id="3.40.50.720">
    <property type="entry name" value="NAD(P)-binding Rossmann-like Domain"/>
    <property type="match status" value="1"/>
</dbReference>
<evidence type="ECO:0000256" key="5">
    <source>
        <dbReference type="ARBA" id="ARBA00023002"/>
    </source>
</evidence>
<name>A0A218KRN4_PSEPU</name>
<evidence type="ECO:0000256" key="6">
    <source>
        <dbReference type="ARBA" id="ARBA00023027"/>
    </source>
</evidence>
<dbReference type="InterPro" id="IPR013154">
    <property type="entry name" value="ADH-like_N"/>
</dbReference>
<keyword evidence="4" id="KW-0862">Zinc</keyword>
<evidence type="ECO:0000256" key="4">
    <source>
        <dbReference type="ARBA" id="ARBA00022833"/>
    </source>
</evidence>
<dbReference type="Gene3D" id="3.90.180.10">
    <property type="entry name" value="Medium-chain alcohol dehydrogenases, catalytic domain"/>
    <property type="match status" value="1"/>
</dbReference>
<comment type="cofactor">
    <cofactor evidence="1">
        <name>Zn(2+)</name>
        <dbReference type="ChEBI" id="CHEBI:29105"/>
    </cofactor>
</comment>
<sequence length="399" mass="42923">MAGNKSVVYHGTRDLRVETVPYPKLEHNNRKLEHAVILKVVSTNICGSDQHIYRGRFIVPKGHVLGHEITGEVVEKGSDVELMDIGDLVSVPFNVACGRCRNCKEARSDVCENNLVNPDADLGAFGFDLKGWSGGQAEYVLVPYADYMLLKFGDKAQAMEKIKDLTLISDILPTGFHGCVSAGVKPGSHVYIAGAGPVGRCAAAGARLLGAACVIVGDQNPERLKLLSDAGFETIDLRNSAPLRDQIDQILGKPEVDCGVDAVGFEAHGLGDEANTETPNGALNSLFDVVRAGGAIGIPGIYVGSDPDPVNKDAGSGRLHLDFGKMWTKSIRIMTGMAPVTNYNRHLTEAILWDQMPYLSKVMNIEVITLDQAPDGYAKFDKGSPAKFVIDPHGMLKNK</sequence>
<comment type="similarity">
    <text evidence="2">Belongs to the zinc-containing alcohol dehydrogenase family.</text>
</comment>
<dbReference type="InterPro" id="IPR002328">
    <property type="entry name" value="ADH_Zn_CS"/>
</dbReference>
<dbReference type="Pfam" id="PF08240">
    <property type="entry name" value="ADH_N"/>
    <property type="match status" value="1"/>
</dbReference>
<dbReference type="AlphaFoldDB" id="A0A218KRN4"/>
<protein>
    <submittedName>
        <fullName evidence="8">Formaldehyde dismutase</fullName>
        <ecNumber evidence="8">1.2.98.1</ecNumber>
    </submittedName>
</protein>
<evidence type="ECO:0000313" key="8">
    <source>
        <dbReference type="EMBL" id="AQM51017.1"/>
    </source>
</evidence>